<feature type="region of interest" description="Disordered" evidence="1">
    <location>
        <begin position="1"/>
        <end position="25"/>
    </location>
</feature>
<evidence type="ECO:0000256" key="1">
    <source>
        <dbReference type="SAM" id="MobiDB-lite"/>
    </source>
</evidence>
<dbReference type="Proteomes" id="UP000435059">
    <property type="component" value="Unassembled WGS sequence"/>
</dbReference>
<reference evidence="7 8" key="1">
    <citation type="submission" date="2016-10" db="EMBL/GenBank/DDBJ databases">
        <authorList>
            <person name="de Groot N.N."/>
        </authorList>
    </citation>
    <scope>NUCLEOTIDE SEQUENCE [LARGE SCALE GENOMIC DNA]</scope>
    <source>
        <strain evidence="7 8">NLAE-zl-C202</strain>
    </source>
</reference>
<evidence type="ECO:0000313" key="10">
    <source>
        <dbReference type="Proteomes" id="UP000435059"/>
    </source>
</evidence>
<protein>
    <submittedName>
        <fullName evidence="2">DUF4186 domain-containing protein</fullName>
    </submittedName>
    <submittedName>
        <fullName evidence="7">Exodeoxyribonuclease V alpha subunit</fullName>
    </submittedName>
</protein>
<evidence type="ECO:0000313" key="11">
    <source>
        <dbReference type="Proteomes" id="UP000471447"/>
    </source>
</evidence>
<evidence type="ECO:0000313" key="6">
    <source>
        <dbReference type="EMBL" id="RHK91663.1"/>
    </source>
</evidence>
<dbReference type="Pfam" id="PF13811">
    <property type="entry name" value="DUF4186"/>
    <property type="match status" value="1"/>
</dbReference>
<dbReference type="EMBL" id="WDER01000045">
    <property type="protein sequence ID" value="KAB6080975.1"/>
    <property type="molecule type" value="Genomic_DNA"/>
</dbReference>
<sequence>MMSQKYIYPSLFQEEEPQESVPGDKKEYDLTNLFERLAKSDFRSRFHLSKQDREYVMEKGLPTIRKHAEDFVAKRLAPAVIPNDGKQTPMRGHPVFLAQHATGCCCRGCFFKWHHISAGRALTKEEQEYAVAVLMAWIEKQMNKG</sequence>
<keyword evidence="10" id="KW-1185">Reference proteome</keyword>
<evidence type="ECO:0000313" key="4">
    <source>
        <dbReference type="EMBL" id="KAB6137279.1"/>
    </source>
</evidence>
<evidence type="ECO:0000313" key="13">
    <source>
        <dbReference type="Proteomes" id="UP000487596"/>
    </source>
</evidence>
<dbReference type="Proteomes" id="UP000183766">
    <property type="component" value="Unassembled WGS sequence"/>
</dbReference>
<dbReference type="EMBL" id="WDCG01000008">
    <property type="protein sequence ID" value="KAB6424240.1"/>
    <property type="molecule type" value="Genomic_DNA"/>
</dbReference>
<evidence type="ECO:0000313" key="2">
    <source>
        <dbReference type="EMBL" id="KAB6080975.1"/>
    </source>
</evidence>
<evidence type="ECO:0000313" key="12">
    <source>
        <dbReference type="Proteomes" id="UP000474077"/>
    </source>
</evidence>
<dbReference type="InterPro" id="IPR020378">
    <property type="entry name" value="DUF4186"/>
</dbReference>
<dbReference type="Proteomes" id="UP000284417">
    <property type="component" value="Unassembled WGS sequence"/>
</dbReference>
<dbReference type="Proteomes" id="UP000471447">
    <property type="component" value="Unassembled WGS sequence"/>
</dbReference>
<dbReference type="Proteomes" id="UP000474077">
    <property type="component" value="Unassembled WGS sequence"/>
</dbReference>
<organism evidence="7 8">
    <name type="scientific">Bacteroides xylanisolvens</name>
    <dbReference type="NCBI Taxonomy" id="371601"/>
    <lineage>
        <taxon>Bacteria</taxon>
        <taxon>Pseudomonadati</taxon>
        <taxon>Bacteroidota</taxon>
        <taxon>Bacteroidia</taxon>
        <taxon>Bacteroidales</taxon>
        <taxon>Bacteroidaceae</taxon>
        <taxon>Bacteroides</taxon>
    </lineage>
</organism>
<dbReference type="EMBL" id="WDES01000015">
    <property type="protein sequence ID" value="KAB6088156.1"/>
    <property type="molecule type" value="Genomic_DNA"/>
</dbReference>
<evidence type="ECO:0000313" key="5">
    <source>
        <dbReference type="EMBL" id="KAB6424240.1"/>
    </source>
</evidence>
<reference evidence="6 9" key="2">
    <citation type="submission" date="2018-08" db="EMBL/GenBank/DDBJ databases">
        <title>A genome reference for cultivated species of the human gut microbiota.</title>
        <authorList>
            <person name="Zou Y."/>
            <person name="Xue W."/>
            <person name="Luo G."/>
        </authorList>
    </citation>
    <scope>NUCLEOTIDE SEQUENCE [LARGE SCALE GENOMIC DNA]</scope>
    <source>
        <strain evidence="6 9">AF39-6AC</strain>
    </source>
</reference>
<dbReference type="EMBL" id="QROC01000032">
    <property type="protein sequence ID" value="RHK91663.1"/>
    <property type="molecule type" value="Genomic_DNA"/>
</dbReference>
<evidence type="ECO:0000313" key="3">
    <source>
        <dbReference type="EMBL" id="KAB6088156.1"/>
    </source>
</evidence>
<evidence type="ECO:0000313" key="8">
    <source>
        <dbReference type="Proteomes" id="UP000183766"/>
    </source>
</evidence>
<dbReference type="RefSeq" id="WP_005816300.1">
    <property type="nucleotide sequence ID" value="NZ_BAABZH010000001.1"/>
</dbReference>
<dbReference type="Proteomes" id="UP000487596">
    <property type="component" value="Unassembled WGS sequence"/>
</dbReference>
<proteinExistence type="predicted"/>
<dbReference type="GeneID" id="93485268"/>
<reference evidence="10 11" key="3">
    <citation type="journal article" date="2019" name="Nat. Med.">
        <title>A library of human gut bacterial isolates paired with longitudinal multiomics data enables mechanistic microbiome research.</title>
        <authorList>
            <person name="Poyet M."/>
            <person name="Groussin M."/>
            <person name="Gibbons S.M."/>
            <person name="Avila-Pacheco J."/>
            <person name="Jiang X."/>
            <person name="Kearney S.M."/>
            <person name="Perrotta A.R."/>
            <person name="Berdy B."/>
            <person name="Zhao S."/>
            <person name="Lieberman T.D."/>
            <person name="Swanson P.K."/>
            <person name="Smith M."/>
            <person name="Roesemann S."/>
            <person name="Alexander J.E."/>
            <person name="Rich S.A."/>
            <person name="Livny J."/>
            <person name="Vlamakis H."/>
            <person name="Clish C."/>
            <person name="Bullock K."/>
            <person name="Deik A."/>
            <person name="Scott J."/>
            <person name="Pierce K.A."/>
            <person name="Xavier R.J."/>
            <person name="Alm E.J."/>
        </authorList>
    </citation>
    <scope>NUCLEOTIDE SEQUENCE [LARGE SCALE GENOMIC DNA]</scope>
    <source>
        <strain evidence="4 13">BIOML-A62</strain>
        <strain evidence="5 11">BIOML-A7</strain>
        <strain evidence="2 12">BIOML-A73</strain>
        <strain evidence="3 10">BIOML-A74</strain>
    </source>
</reference>
<name>A0A1I4SR57_9BACE</name>
<dbReference type="AlphaFoldDB" id="A0A1I4SR57"/>
<evidence type="ECO:0000313" key="9">
    <source>
        <dbReference type="Proteomes" id="UP000284417"/>
    </source>
</evidence>
<dbReference type="EMBL" id="FOUM01000008">
    <property type="protein sequence ID" value="SFM66830.1"/>
    <property type="molecule type" value="Genomic_DNA"/>
</dbReference>
<evidence type="ECO:0000313" key="7">
    <source>
        <dbReference type="EMBL" id="SFM66830.1"/>
    </source>
</evidence>
<accession>A0A1I4SR57</accession>
<dbReference type="EMBL" id="WDEH01000022">
    <property type="protein sequence ID" value="KAB6137279.1"/>
    <property type="molecule type" value="Genomic_DNA"/>
</dbReference>
<gene>
    <name evidence="6" type="ORF">DW042_19560</name>
    <name evidence="4" type="ORF">GA424_14095</name>
    <name evidence="2" type="ORF">GA560_15480</name>
    <name evidence="3" type="ORF">GA574_10480</name>
    <name evidence="5" type="ORF">GAZ26_09630</name>
    <name evidence="7" type="ORF">SAMN05216250_108122</name>
</gene>